<name>A0A0N4UFA4_DRAME</name>
<proteinExistence type="predicted"/>
<reference evidence="5" key="1">
    <citation type="submission" date="2017-02" db="UniProtKB">
        <authorList>
            <consortium name="WormBaseParasite"/>
        </authorList>
    </citation>
    <scope>IDENTIFICATION</scope>
</reference>
<reference evidence="2 4" key="2">
    <citation type="submission" date="2018-11" db="EMBL/GenBank/DDBJ databases">
        <authorList>
            <consortium name="Pathogen Informatics"/>
        </authorList>
    </citation>
    <scope>NUCLEOTIDE SEQUENCE [LARGE SCALE GENOMIC DNA]</scope>
</reference>
<sequence length="113" mass="13113">MKQNKRKSRKRIVIKNSQRGAEKPEKSAENSLAEQSTTKPCGPNVHEQPSAVGYEMKMDKKKIELRDFQKCQLFQDGRGDVNAFGQTLNDLLSHFMDEQKIDNVRKRIDEMFL</sequence>
<keyword evidence="4" id="KW-1185">Reference proteome</keyword>
<feature type="compositionally biased region" description="Polar residues" evidence="1">
    <location>
        <begin position="29"/>
        <end position="39"/>
    </location>
</feature>
<accession>A0A0N4UFA4</accession>
<gene>
    <name evidence="2" type="ORF">DME_LOCUS1043</name>
</gene>
<feature type="region of interest" description="Disordered" evidence="1">
    <location>
        <begin position="1"/>
        <end position="52"/>
    </location>
</feature>
<evidence type="ECO:0000313" key="5">
    <source>
        <dbReference type="WBParaSite" id="DME_0000610401-mRNA-1"/>
    </source>
</evidence>
<dbReference type="AlphaFoldDB" id="A0A0N4UFA4"/>
<dbReference type="Proteomes" id="UP000038040">
    <property type="component" value="Unplaced"/>
</dbReference>
<evidence type="ECO:0000313" key="4">
    <source>
        <dbReference type="Proteomes" id="UP000274756"/>
    </source>
</evidence>
<organism evidence="3 5">
    <name type="scientific">Dracunculus medinensis</name>
    <name type="common">Guinea worm</name>
    <dbReference type="NCBI Taxonomy" id="318479"/>
    <lineage>
        <taxon>Eukaryota</taxon>
        <taxon>Metazoa</taxon>
        <taxon>Ecdysozoa</taxon>
        <taxon>Nematoda</taxon>
        <taxon>Chromadorea</taxon>
        <taxon>Rhabditida</taxon>
        <taxon>Spirurina</taxon>
        <taxon>Dracunculoidea</taxon>
        <taxon>Dracunculidae</taxon>
        <taxon>Dracunculus</taxon>
    </lineage>
</organism>
<evidence type="ECO:0000256" key="1">
    <source>
        <dbReference type="SAM" id="MobiDB-lite"/>
    </source>
</evidence>
<evidence type="ECO:0000313" key="3">
    <source>
        <dbReference type="Proteomes" id="UP000038040"/>
    </source>
</evidence>
<dbReference type="WBParaSite" id="DME_0000610401-mRNA-1">
    <property type="protein sequence ID" value="DME_0000610401-mRNA-1"/>
    <property type="gene ID" value="DME_0000610401"/>
</dbReference>
<dbReference type="EMBL" id="UYYG01000012">
    <property type="protein sequence ID" value="VDN51070.1"/>
    <property type="molecule type" value="Genomic_DNA"/>
</dbReference>
<feature type="compositionally biased region" description="Basic residues" evidence="1">
    <location>
        <begin position="1"/>
        <end position="13"/>
    </location>
</feature>
<dbReference type="Proteomes" id="UP000274756">
    <property type="component" value="Unassembled WGS sequence"/>
</dbReference>
<evidence type="ECO:0000313" key="2">
    <source>
        <dbReference type="EMBL" id="VDN51070.1"/>
    </source>
</evidence>
<protein>
    <submittedName>
        <fullName evidence="5">Gag-pol polyprotein</fullName>
    </submittedName>
</protein>